<dbReference type="HOGENOM" id="CLU_287386_0_0_1"/>
<sequence>PSGDALSSPSLSPGEAFWDYALRNFHSVVLAHVSASHAAVVALDHLAGAHLSVLQCARCTGLLPLPSIPGFFPPLPASLSPTPYTPQKTPIHRASFAAAAASPTKPPPQPSRPPPHAPLPPLHRRCFRCLTLDHHRATCRDPIRCRRCWISGHSELHCRAPPHRLAMPCLNFNGASEQSSPGFPPLSARRSTTSSSSSRLTPQPDPPDGHGAGPGGGGDSTAPAPVAADADFDSSDDALLDTENLLLPQHPDSVDVFMSSSHMACFTHLTYSIIDPPHQAPNDAIRDSLVAHGSNPRVMLTPSSYGAMLIMFESNAVHEHSMNAQPFLGREHSITLECHDETANLFHFEHGALISLAIKDFPMEHWNCECIIYSMRPYANPHLIDPIYLHGIDFSAVLLMEFFKNHTGLGTFTRVEIIHVLDLEDSNSDSCGPPSRSPDHPSLSSPTSILEDGDNLDGLGVARLKSGLADGPPGGGPSTAPPPPTPGAPSTCIIAHTYLEGPMYARCGDSPMMLRDILLVPLGCRRGDIIFLEVHARLLLVKPSFVEVFLHRGSIFEVVVTAPDGDRGVYKVSIVGERRNVFFSTNVVMCSLRLHTKEHPQQETVATAVVRIKKRKYDTDGHPASSSSSVHHISSDSNSDDGSTPLVTPQAPPCSLLPLPLPHRLDHYPPPVIFWFNNHWVRLEVFTQLIQAEIVQCCHKHGAAAIVLKLNFRKAFDSINWEAMESFLQAKGFPDLWCQWINLLNVSSQLTRLKELLDTFSATIGLYINYDKSTFLPIGVVASDASLMASILGCQFASFPQTYLGLTLSAYKLRLSNMMLMLLASTFRALFSFCRRSNISVHHAWAEGQWDLQLHPRLSTAATAELTVLLSALQHAQPDVPDRRGIGVQLQPFSTSGFYSCHRELLPPDPFAPCIWNNAAIPRCKHFLWLVHRQRLPSAALLHHRHIIDSPLCAFCGEYEDQEHLLLRCPRVRRLWRQDGWSMVPYLGTFHGLWDIPELSESADAVRSTVITALLWNIWKMRNSVVFNTVYQPMRLTIFAVASDLELWKHRVRRSTLVDALLQWSLIFSNIVT</sequence>
<dbReference type="eggNOG" id="KOG1075">
    <property type="taxonomic scope" value="Eukaryota"/>
</dbReference>
<dbReference type="EMBL" id="AGNK02003263">
    <property type="status" value="NOT_ANNOTATED_CDS"/>
    <property type="molecule type" value="Genomic_DNA"/>
</dbReference>
<feature type="region of interest" description="Disordered" evidence="1">
    <location>
        <begin position="467"/>
        <end position="487"/>
    </location>
</feature>
<name>K3XRM1_SETIT</name>
<feature type="region of interest" description="Disordered" evidence="1">
    <location>
        <begin position="176"/>
        <end position="231"/>
    </location>
</feature>
<dbReference type="InParanoid" id="K3XRM1"/>
<evidence type="ECO:0000313" key="4">
    <source>
        <dbReference type="Proteomes" id="UP000004995"/>
    </source>
</evidence>
<organism evidence="3 4">
    <name type="scientific">Setaria italica</name>
    <name type="common">Foxtail millet</name>
    <name type="synonym">Panicum italicum</name>
    <dbReference type="NCBI Taxonomy" id="4555"/>
    <lineage>
        <taxon>Eukaryota</taxon>
        <taxon>Viridiplantae</taxon>
        <taxon>Streptophyta</taxon>
        <taxon>Embryophyta</taxon>
        <taxon>Tracheophyta</taxon>
        <taxon>Spermatophyta</taxon>
        <taxon>Magnoliopsida</taxon>
        <taxon>Liliopsida</taxon>
        <taxon>Poales</taxon>
        <taxon>Poaceae</taxon>
        <taxon>PACMAD clade</taxon>
        <taxon>Panicoideae</taxon>
        <taxon>Panicodae</taxon>
        <taxon>Paniceae</taxon>
        <taxon>Cenchrinae</taxon>
        <taxon>Setaria</taxon>
    </lineage>
</organism>
<reference evidence="4" key="1">
    <citation type="journal article" date="2012" name="Nat. Biotechnol.">
        <title>Reference genome sequence of the model plant Setaria.</title>
        <authorList>
            <person name="Bennetzen J.L."/>
            <person name="Schmutz J."/>
            <person name="Wang H."/>
            <person name="Percifield R."/>
            <person name="Hawkins J."/>
            <person name="Pontaroli A.C."/>
            <person name="Estep M."/>
            <person name="Feng L."/>
            <person name="Vaughn J.N."/>
            <person name="Grimwood J."/>
            <person name="Jenkins J."/>
            <person name="Barry K."/>
            <person name="Lindquist E."/>
            <person name="Hellsten U."/>
            <person name="Deshpande S."/>
            <person name="Wang X."/>
            <person name="Wu X."/>
            <person name="Mitros T."/>
            <person name="Triplett J."/>
            <person name="Yang X."/>
            <person name="Ye C.Y."/>
            <person name="Mauro-Herrera M."/>
            <person name="Wang L."/>
            <person name="Li P."/>
            <person name="Sharma M."/>
            <person name="Sharma R."/>
            <person name="Ronald P.C."/>
            <person name="Panaud O."/>
            <person name="Kellogg E.A."/>
            <person name="Brutnell T.P."/>
            <person name="Doust A.N."/>
            <person name="Tuskan G.A."/>
            <person name="Rokhsar D."/>
            <person name="Devos K.M."/>
        </authorList>
    </citation>
    <scope>NUCLEOTIDE SEQUENCE [LARGE SCALE GENOMIC DNA]</scope>
    <source>
        <strain evidence="4">cv. Yugu1</strain>
    </source>
</reference>
<reference evidence="3" key="2">
    <citation type="submission" date="2018-08" db="UniProtKB">
        <authorList>
            <consortium name="EnsemblPlants"/>
        </authorList>
    </citation>
    <scope>IDENTIFICATION</scope>
    <source>
        <strain evidence="3">Yugu1</strain>
    </source>
</reference>
<evidence type="ECO:0000256" key="1">
    <source>
        <dbReference type="SAM" id="MobiDB-lite"/>
    </source>
</evidence>
<feature type="region of interest" description="Disordered" evidence="1">
    <location>
        <begin position="618"/>
        <end position="648"/>
    </location>
</feature>
<dbReference type="PANTHER" id="PTHR34303:SF8">
    <property type="entry name" value="OS09G0372600 PROTEIN"/>
    <property type="match status" value="1"/>
</dbReference>
<evidence type="ECO:0000259" key="2">
    <source>
        <dbReference type="Pfam" id="PF13966"/>
    </source>
</evidence>
<dbReference type="EnsemblPlants" id="KQL06565">
    <property type="protein sequence ID" value="KQL06565"/>
    <property type="gene ID" value="SETIT_004565mg"/>
</dbReference>
<feature type="compositionally biased region" description="Pro residues" evidence="1">
    <location>
        <begin position="104"/>
        <end position="118"/>
    </location>
</feature>
<feature type="compositionally biased region" description="Gly residues" evidence="1">
    <location>
        <begin position="210"/>
        <end position="219"/>
    </location>
</feature>
<dbReference type="InterPro" id="IPR026960">
    <property type="entry name" value="RVT-Znf"/>
</dbReference>
<dbReference type="Pfam" id="PF13966">
    <property type="entry name" value="zf-RVT"/>
    <property type="match status" value="1"/>
</dbReference>
<dbReference type="Gramene" id="KQL06565">
    <property type="protein sequence ID" value="KQL06565"/>
    <property type="gene ID" value="SETIT_004565mg"/>
</dbReference>
<feature type="domain" description="Reverse transcriptase zinc-binding" evidence="2">
    <location>
        <begin position="893"/>
        <end position="976"/>
    </location>
</feature>
<dbReference type="PANTHER" id="PTHR34303">
    <property type="entry name" value="OS01G0890400 PROTEIN-RELATED"/>
    <property type="match status" value="1"/>
</dbReference>
<dbReference type="STRING" id="4555.K3XRM1"/>
<keyword evidence="4" id="KW-1185">Reference proteome</keyword>
<dbReference type="Proteomes" id="UP000004995">
    <property type="component" value="Unassembled WGS sequence"/>
</dbReference>
<evidence type="ECO:0000313" key="3">
    <source>
        <dbReference type="EnsemblPlants" id="KQL06565"/>
    </source>
</evidence>
<feature type="compositionally biased region" description="Low complexity" evidence="1">
    <location>
        <begin position="185"/>
        <end position="202"/>
    </location>
</feature>
<protein>
    <recommendedName>
        <fullName evidence="2">Reverse transcriptase zinc-binding domain-containing protein</fullName>
    </recommendedName>
</protein>
<feature type="region of interest" description="Disordered" evidence="1">
    <location>
        <begin position="96"/>
        <end position="118"/>
    </location>
</feature>
<feature type="compositionally biased region" description="Low complexity" evidence="1">
    <location>
        <begin position="625"/>
        <end position="643"/>
    </location>
</feature>
<feature type="compositionally biased region" description="Low complexity" evidence="1">
    <location>
        <begin position="220"/>
        <end position="229"/>
    </location>
</feature>
<dbReference type="AlphaFoldDB" id="K3XRM1"/>
<proteinExistence type="predicted"/>
<feature type="region of interest" description="Disordered" evidence="1">
    <location>
        <begin position="428"/>
        <end position="449"/>
    </location>
</feature>
<accession>K3XRM1</accession>